<dbReference type="Pfam" id="PF03899">
    <property type="entry name" value="ATP-synt_I"/>
    <property type="match status" value="1"/>
</dbReference>
<proteinExistence type="predicted"/>
<keyword evidence="5 6" id="KW-0472">Membrane</keyword>
<keyword evidence="2" id="KW-1003">Cell membrane</keyword>
<keyword evidence="3 6" id="KW-0812">Transmembrane</keyword>
<sequence length="119" mass="13116">MNDEVKFMMKKIIMNNFLIAIIISVIIAALSTKQYALVFLSGCAVAIFNFIINSVIVNLSLSGAAKNSLLLIGGMFLRVFFAAFIGYKAVIVNPYNIIPYVFGYSSHFLGMLTYGLTNK</sequence>
<dbReference type="RefSeq" id="WP_072831414.1">
    <property type="nucleotide sequence ID" value="NZ_FQXP01000005.1"/>
</dbReference>
<dbReference type="GO" id="GO:0005886">
    <property type="term" value="C:plasma membrane"/>
    <property type="evidence" value="ECO:0007669"/>
    <property type="project" value="UniProtKB-SubCell"/>
</dbReference>
<evidence type="ECO:0000256" key="3">
    <source>
        <dbReference type="ARBA" id="ARBA00022692"/>
    </source>
</evidence>
<feature type="transmembrane region" description="Helical" evidence="6">
    <location>
        <begin position="36"/>
        <end position="57"/>
    </location>
</feature>
<evidence type="ECO:0000313" key="8">
    <source>
        <dbReference type="Proteomes" id="UP000184526"/>
    </source>
</evidence>
<dbReference type="AlphaFoldDB" id="A0A1M5W2U9"/>
<feature type="transmembrane region" description="Helical" evidence="6">
    <location>
        <begin position="12"/>
        <end position="30"/>
    </location>
</feature>
<name>A0A1M5W2U9_9CLOT</name>
<comment type="subcellular location">
    <subcellularLocation>
        <location evidence="1">Cell membrane</location>
        <topology evidence="1">Multi-pass membrane protein</topology>
    </subcellularLocation>
</comment>
<accession>A0A1M5W2U9</accession>
<feature type="transmembrane region" description="Helical" evidence="6">
    <location>
        <begin position="97"/>
        <end position="116"/>
    </location>
</feature>
<evidence type="ECO:0000256" key="1">
    <source>
        <dbReference type="ARBA" id="ARBA00004651"/>
    </source>
</evidence>
<gene>
    <name evidence="7" type="ORF">SAMN02745196_01513</name>
</gene>
<evidence type="ECO:0000256" key="6">
    <source>
        <dbReference type="SAM" id="Phobius"/>
    </source>
</evidence>
<keyword evidence="8" id="KW-1185">Reference proteome</keyword>
<evidence type="ECO:0000313" key="7">
    <source>
        <dbReference type="EMBL" id="SHH81791.1"/>
    </source>
</evidence>
<reference evidence="7 8" key="1">
    <citation type="submission" date="2016-11" db="EMBL/GenBank/DDBJ databases">
        <authorList>
            <person name="Jaros S."/>
            <person name="Januszkiewicz K."/>
            <person name="Wedrychowicz H."/>
        </authorList>
    </citation>
    <scope>NUCLEOTIDE SEQUENCE [LARGE SCALE GENOMIC DNA]</scope>
    <source>
        <strain evidence="7 8">DSM 3089</strain>
    </source>
</reference>
<dbReference type="Proteomes" id="UP000184526">
    <property type="component" value="Unassembled WGS sequence"/>
</dbReference>
<evidence type="ECO:0000256" key="4">
    <source>
        <dbReference type="ARBA" id="ARBA00022989"/>
    </source>
</evidence>
<dbReference type="STRING" id="1121306.SAMN02745196_01513"/>
<organism evidence="7 8">
    <name type="scientific">Clostridium collagenovorans DSM 3089</name>
    <dbReference type="NCBI Taxonomy" id="1121306"/>
    <lineage>
        <taxon>Bacteria</taxon>
        <taxon>Bacillati</taxon>
        <taxon>Bacillota</taxon>
        <taxon>Clostridia</taxon>
        <taxon>Eubacteriales</taxon>
        <taxon>Clostridiaceae</taxon>
        <taxon>Clostridium</taxon>
    </lineage>
</organism>
<evidence type="ECO:0000256" key="5">
    <source>
        <dbReference type="ARBA" id="ARBA00023136"/>
    </source>
</evidence>
<evidence type="ECO:0000256" key="2">
    <source>
        <dbReference type="ARBA" id="ARBA00022475"/>
    </source>
</evidence>
<keyword evidence="4 6" id="KW-1133">Transmembrane helix</keyword>
<dbReference type="OrthoDB" id="1938348at2"/>
<dbReference type="InterPro" id="IPR005598">
    <property type="entry name" value="ATP_synth_I"/>
</dbReference>
<feature type="transmembrane region" description="Helical" evidence="6">
    <location>
        <begin position="69"/>
        <end position="91"/>
    </location>
</feature>
<protein>
    <submittedName>
        <fullName evidence="7">ATP synthase protein I</fullName>
    </submittedName>
</protein>
<dbReference type="EMBL" id="FQXP01000005">
    <property type="protein sequence ID" value="SHH81791.1"/>
    <property type="molecule type" value="Genomic_DNA"/>
</dbReference>